<name>A0A834Z4N8_TETSI</name>
<keyword evidence="2" id="KW-0805">Transcription regulation</keyword>
<dbReference type="GO" id="GO:0003677">
    <property type="term" value="F:DNA binding"/>
    <property type="evidence" value="ECO:0007669"/>
    <property type="project" value="UniProtKB-KW"/>
</dbReference>
<dbReference type="SUPFAM" id="SSF46689">
    <property type="entry name" value="Homeodomain-like"/>
    <property type="match status" value="1"/>
</dbReference>
<dbReference type="Pfam" id="PF00249">
    <property type="entry name" value="Myb_DNA-binding"/>
    <property type="match status" value="1"/>
</dbReference>
<dbReference type="AlphaFoldDB" id="A0A834Z4N8"/>
<dbReference type="PANTHER" id="PTHR48000">
    <property type="entry name" value="OS09G0431300 PROTEIN"/>
    <property type="match status" value="1"/>
</dbReference>
<gene>
    <name evidence="6" type="ORF">HHK36_014207</name>
</gene>
<dbReference type="CDD" id="cd00167">
    <property type="entry name" value="SANT"/>
    <property type="match status" value="1"/>
</dbReference>
<dbReference type="InterPro" id="IPR001005">
    <property type="entry name" value="SANT/Myb"/>
</dbReference>
<dbReference type="Gene3D" id="1.10.10.60">
    <property type="entry name" value="Homeodomain-like"/>
    <property type="match status" value="1"/>
</dbReference>
<dbReference type="PANTHER" id="PTHR48000:SF46">
    <property type="entry name" value="TRANSCRIPTION FACTOR MYB36"/>
    <property type="match status" value="1"/>
</dbReference>
<keyword evidence="1" id="KW-0677">Repeat</keyword>
<evidence type="ECO:0000256" key="4">
    <source>
        <dbReference type="ARBA" id="ARBA00023163"/>
    </source>
</evidence>
<accession>A0A834Z4N8</accession>
<protein>
    <recommendedName>
        <fullName evidence="5">Myb-like domain-containing protein</fullName>
    </recommendedName>
</protein>
<comment type="caution">
    <text evidence="6">The sequence shown here is derived from an EMBL/GenBank/DDBJ whole genome shotgun (WGS) entry which is preliminary data.</text>
</comment>
<dbReference type="Proteomes" id="UP000655225">
    <property type="component" value="Unassembled WGS sequence"/>
</dbReference>
<dbReference type="InterPro" id="IPR009057">
    <property type="entry name" value="Homeodomain-like_sf"/>
</dbReference>
<keyword evidence="7" id="KW-1185">Reference proteome</keyword>
<dbReference type="PROSITE" id="PS50090">
    <property type="entry name" value="MYB_LIKE"/>
    <property type="match status" value="1"/>
</dbReference>
<keyword evidence="4" id="KW-0804">Transcription</keyword>
<evidence type="ECO:0000256" key="2">
    <source>
        <dbReference type="ARBA" id="ARBA00023015"/>
    </source>
</evidence>
<dbReference type="OrthoDB" id="2143914at2759"/>
<sequence length="192" mass="20750">MGRAPCCDKAKVKRGPWSPEEDTTLKNYVQRHGTGGNWIALPQKADETYNYDFSACLNTTLPLPLPLPSSMAAVGSGQNANHQLLVPDQVQFPPSGLAEVSEFGTSVTTSYSNSSSQEVSSLSGPYSLALDNSYIPWPWNGGVEDNGFLMDFIFGSPYDNFNGFGFQEPTSEVAPNLAIDTYTNLMANSFGT</sequence>
<reference evidence="6 7" key="1">
    <citation type="submission" date="2020-04" db="EMBL/GenBank/DDBJ databases">
        <title>Plant Genome Project.</title>
        <authorList>
            <person name="Zhang R.-G."/>
        </authorList>
    </citation>
    <scope>NUCLEOTIDE SEQUENCE [LARGE SCALE GENOMIC DNA]</scope>
    <source>
        <strain evidence="6">YNK0</strain>
        <tissue evidence="6">Leaf</tissue>
    </source>
</reference>
<keyword evidence="3" id="KW-0238">DNA-binding</keyword>
<evidence type="ECO:0000313" key="7">
    <source>
        <dbReference type="Proteomes" id="UP000655225"/>
    </source>
</evidence>
<organism evidence="6 7">
    <name type="scientific">Tetracentron sinense</name>
    <name type="common">Spur-leaf</name>
    <dbReference type="NCBI Taxonomy" id="13715"/>
    <lineage>
        <taxon>Eukaryota</taxon>
        <taxon>Viridiplantae</taxon>
        <taxon>Streptophyta</taxon>
        <taxon>Embryophyta</taxon>
        <taxon>Tracheophyta</taxon>
        <taxon>Spermatophyta</taxon>
        <taxon>Magnoliopsida</taxon>
        <taxon>Trochodendrales</taxon>
        <taxon>Trochodendraceae</taxon>
        <taxon>Tetracentron</taxon>
    </lineage>
</organism>
<evidence type="ECO:0000259" key="5">
    <source>
        <dbReference type="PROSITE" id="PS50090"/>
    </source>
</evidence>
<evidence type="ECO:0000256" key="1">
    <source>
        <dbReference type="ARBA" id="ARBA00022737"/>
    </source>
</evidence>
<evidence type="ECO:0000313" key="6">
    <source>
        <dbReference type="EMBL" id="KAF8400904.1"/>
    </source>
</evidence>
<dbReference type="EMBL" id="JABCRI010000009">
    <property type="protein sequence ID" value="KAF8400904.1"/>
    <property type="molecule type" value="Genomic_DNA"/>
</dbReference>
<evidence type="ECO:0000256" key="3">
    <source>
        <dbReference type="ARBA" id="ARBA00023125"/>
    </source>
</evidence>
<proteinExistence type="predicted"/>
<feature type="domain" description="Myb-like" evidence="5">
    <location>
        <begin position="9"/>
        <end position="44"/>
    </location>
</feature>